<dbReference type="Proteomes" id="UP001054945">
    <property type="component" value="Unassembled WGS sequence"/>
</dbReference>
<feature type="signal peptide" evidence="1">
    <location>
        <begin position="1"/>
        <end position="22"/>
    </location>
</feature>
<dbReference type="Pfam" id="PF16414">
    <property type="entry name" value="NPC1_N"/>
    <property type="match status" value="1"/>
</dbReference>
<dbReference type="EMBL" id="BPLR01018488">
    <property type="protein sequence ID" value="GIZ00035.1"/>
    <property type="molecule type" value="Genomic_DNA"/>
</dbReference>
<sequence>MIVVPGLFLLHLVVNNPHGVLAEGHCLMHGFCGENDFGDATCSYNGTAKLLEDEEALETLREICPEIMHETNILCCSPEQITQLQKNLEIAATLGLARCPSCLSNFRKNFCQFACSPKQSEFLKIEKYGKSDEGDLVIEKLTYFMSQRYAEGMFASCKDIQGLTPVQLS</sequence>
<keyword evidence="1" id="KW-0732">Signal</keyword>
<dbReference type="GO" id="GO:0005886">
    <property type="term" value="C:plasma membrane"/>
    <property type="evidence" value="ECO:0007669"/>
    <property type="project" value="TreeGrafter"/>
</dbReference>
<accession>A0AAV4Y116</accession>
<evidence type="ECO:0000256" key="1">
    <source>
        <dbReference type="SAM" id="SignalP"/>
    </source>
</evidence>
<evidence type="ECO:0000313" key="3">
    <source>
        <dbReference type="EMBL" id="GIZ00035.1"/>
    </source>
</evidence>
<dbReference type="AlphaFoldDB" id="A0AAV4Y116"/>
<dbReference type="GO" id="GO:0042632">
    <property type="term" value="P:cholesterol homeostasis"/>
    <property type="evidence" value="ECO:0007669"/>
    <property type="project" value="TreeGrafter"/>
</dbReference>
<proteinExistence type="predicted"/>
<dbReference type="PANTHER" id="PTHR45727:SF2">
    <property type="entry name" value="NPC INTRACELLULAR CHOLESTEROL TRANSPORTER 1"/>
    <property type="match status" value="1"/>
</dbReference>
<comment type="caution">
    <text evidence="3">The sequence shown here is derived from an EMBL/GenBank/DDBJ whole genome shotgun (WGS) entry which is preliminary data.</text>
</comment>
<feature type="chain" id="PRO_5043506696" evidence="1">
    <location>
        <begin position="23"/>
        <end position="169"/>
    </location>
</feature>
<feature type="domain" description="Niemann-Pick C1 N-terminal" evidence="2">
    <location>
        <begin position="24"/>
        <end position="161"/>
    </location>
</feature>
<evidence type="ECO:0000259" key="2">
    <source>
        <dbReference type="Pfam" id="PF16414"/>
    </source>
</evidence>
<dbReference type="InterPro" id="IPR032190">
    <property type="entry name" value="NPC1_N"/>
</dbReference>
<evidence type="ECO:0000313" key="4">
    <source>
        <dbReference type="Proteomes" id="UP001054945"/>
    </source>
</evidence>
<dbReference type="PANTHER" id="PTHR45727">
    <property type="entry name" value="NPC INTRACELLULAR CHOLESTEROL TRANSPORTER 1"/>
    <property type="match status" value="1"/>
</dbReference>
<dbReference type="GO" id="GO:0015918">
    <property type="term" value="P:sterol transport"/>
    <property type="evidence" value="ECO:0007669"/>
    <property type="project" value="TreeGrafter"/>
</dbReference>
<dbReference type="GO" id="GO:0015485">
    <property type="term" value="F:cholesterol binding"/>
    <property type="evidence" value="ECO:0007669"/>
    <property type="project" value="TreeGrafter"/>
</dbReference>
<protein>
    <submittedName>
        <fullName evidence="3">NPC intracellular cholesterol transporter 1</fullName>
    </submittedName>
</protein>
<reference evidence="3 4" key="1">
    <citation type="submission" date="2021-06" db="EMBL/GenBank/DDBJ databases">
        <title>Caerostris extrusa draft genome.</title>
        <authorList>
            <person name="Kono N."/>
            <person name="Arakawa K."/>
        </authorList>
    </citation>
    <scope>NUCLEOTIDE SEQUENCE [LARGE SCALE GENOMIC DNA]</scope>
</reference>
<dbReference type="GO" id="GO:0030299">
    <property type="term" value="P:intestinal cholesterol absorption"/>
    <property type="evidence" value="ECO:0007669"/>
    <property type="project" value="TreeGrafter"/>
</dbReference>
<gene>
    <name evidence="3" type="primary">NPC1_17</name>
    <name evidence="3" type="ORF">CEXT_430711</name>
</gene>
<organism evidence="3 4">
    <name type="scientific">Caerostris extrusa</name>
    <name type="common">Bark spider</name>
    <name type="synonym">Caerostris bankana</name>
    <dbReference type="NCBI Taxonomy" id="172846"/>
    <lineage>
        <taxon>Eukaryota</taxon>
        <taxon>Metazoa</taxon>
        <taxon>Ecdysozoa</taxon>
        <taxon>Arthropoda</taxon>
        <taxon>Chelicerata</taxon>
        <taxon>Arachnida</taxon>
        <taxon>Araneae</taxon>
        <taxon>Araneomorphae</taxon>
        <taxon>Entelegynae</taxon>
        <taxon>Araneoidea</taxon>
        <taxon>Araneidae</taxon>
        <taxon>Caerostris</taxon>
    </lineage>
</organism>
<name>A0AAV4Y116_CAEEX</name>
<keyword evidence="4" id="KW-1185">Reference proteome</keyword>